<evidence type="ECO:0000259" key="1">
    <source>
        <dbReference type="PROSITE" id="PS51186"/>
    </source>
</evidence>
<dbReference type="EMBL" id="BMXP01000001">
    <property type="protein sequence ID" value="GGW75196.1"/>
    <property type="molecule type" value="Genomic_DNA"/>
</dbReference>
<dbReference type="GO" id="GO:0016747">
    <property type="term" value="F:acyltransferase activity, transferring groups other than amino-acyl groups"/>
    <property type="evidence" value="ECO:0007669"/>
    <property type="project" value="InterPro"/>
</dbReference>
<reference evidence="2" key="1">
    <citation type="journal article" date="2014" name="Int. J. Syst. Evol. Microbiol.">
        <title>Complete genome sequence of Corynebacterium casei LMG S-19264T (=DSM 44701T), isolated from a smear-ripened cheese.</title>
        <authorList>
            <consortium name="US DOE Joint Genome Institute (JGI-PGF)"/>
            <person name="Walter F."/>
            <person name="Albersmeier A."/>
            <person name="Kalinowski J."/>
            <person name="Ruckert C."/>
        </authorList>
    </citation>
    <scope>NUCLEOTIDE SEQUENCE</scope>
    <source>
        <strain evidence="2">KCTC 22164</strain>
    </source>
</reference>
<comment type="caution">
    <text evidence="2">The sequence shown here is derived from an EMBL/GenBank/DDBJ whole genome shotgun (WGS) entry which is preliminary data.</text>
</comment>
<proteinExistence type="predicted"/>
<sequence length="181" mass="21448">MRIDDSDRLRYEFVDDHDVEFIWQLDQDEEVMKFINGGIKTSREEIDSVFMPRLHAFRNPSLGWGLWRVIEKEHEESIGWILVRPFGFFTPQPESENIELGWRFKRKCWGKGYALEAATAVREALRDMGVETFSAMAVPDNVRSIRIMEKLGMEYQRTQRYTDDIFDGDIVVYGQSYSRYK</sequence>
<gene>
    <name evidence="2" type="ORF">GCM10007391_04270</name>
</gene>
<reference evidence="2" key="2">
    <citation type="submission" date="2020-09" db="EMBL/GenBank/DDBJ databases">
        <authorList>
            <person name="Sun Q."/>
            <person name="Kim S."/>
        </authorList>
    </citation>
    <scope>NUCLEOTIDE SEQUENCE</scope>
    <source>
        <strain evidence="2">KCTC 22164</strain>
    </source>
</reference>
<dbReference type="RefSeq" id="WP_189403434.1">
    <property type="nucleotide sequence ID" value="NZ_BMXP01000001.1"/>
</dbReference>
<dbReference type="InterPro" id="IPR000182">
    <property type="entry name" value="GNAT_dom"/>
</dbReference>
<organism evidence="2 3">
    <name type="scientific">Alteromonas halophila</name>
    <dbReference type="NCBI Taxonomy" id="516698"/>
    <lineage>
        <taxon>Bacteria</taxon>
        <taxon>Pseudomonadati</taxon>
        <taxon>Pseudomonadota</taxon>
        <taxon>Gammaproteobacteria</taxon>
        <taxon>Alteromonadales</taxon>
        <taxon>Alteromonadaceae</taxon>
        <taxon>Alteromonas/Salinimonas group</taxon>
        <taxon>Alteromonas</taxon>
    </lineage>
</organism>
<dbReference type="PANTHER" id="PTHR43792:SF1">
    <property type="entry name" value="N-ACETYLTRANSFERASE DOMAIN-CONTAINING PROTEIN"/>
    <property type="match status" value="1"/>
</dbReference>
<dbReference type="PANTHER" id="PTHR43792">
    <property type="entry name" value="GNAT FAMILY, PUTATIVE (AFU_ORTHOLOGUE AFUA_3G00765)-RELATED-RELATED"/>
    <property type="match status" value="1"/>
</dbReference>
<dbReference type="InterPro" id="IPR051531">
    <property type="entry name" value="N-acetyltransferase"/>
</dbReference>
<keyword evidence="3" id="KW-1185">Reference proteome</keyword>
<accession>A0A918JFG7</accession>
<dbReference type="SUPFAM" id="SSF55729">
    <property type="entry name" value="Acyl-CoA N-acyltransferases (Nat)"/>
    <property type="match status" value="1"/>
</dbReference>
<dbReference type="PROSITE" id="PS51186">
    <property type="entry name" value="GNAT"/>
    <property type="match status" value="1"/>
</dbReference>
<evidence type="ECO:0000313" key="2">
    <source>
        <dbReference type="EMBL" id="GGW75196.1"/>
    </source>
</evidence>
<dbReference type="Gene3D" id="3.40.630.30">
    <property type="match status" value="1"/>
</dbReference>
<protein>
    <submittedName>
        <fullName evidence="2">GNAT family acetyltransferase</fullName>
    </submittedName>
</protein>
<dbReference type="Proteomes" id="UP000631300">
    <property type="component" value="Unassembled WGS sequence"/>
</dbReference>
<dbReference type="Pfam" id="PF13302">
    <property type="entry name" value="Acetyltransf_3"/>
    <property type="match status" value="1"/>
</dbReference>
<evidence type="ECO:0000313" key="3">
    <source>
        <dbReference type="Proteomes" id="UP000631300"/>
    </source>
</evidence>
<dbReference type="AlphaFoldDB" id="A0A918JFG7"/>
<dbReference type="InterPro" id="IPR016181">
    <property type="entry name" value="Acyl_CoA_acyltransferase"/>
</dbReference>
<feature type="domain" description="N-acetyltransferase" evidence="1">
    <location>
        <begin position="9"/>
        <end position="178"/>
    </location>
</feature>
<name>A0A918JFG7_9ALTE</name>